<evidence type="ECO:0000256" key="3">
    <source>
        <dbReference type="ARBA" id="ARBA00023027"/>
    </source>
</evidence>
<proteinExistence type="inferred from homology"/>
<sequence>MTRTLAFLGLGAMGRPMAGHLARRTNELGGRTLVWNRTASKAEVHAREFGSQAVLLAEVAGADVIFSCLPTSAEVDGVLAELGEHLRPGTVWVDCTSGHPQAAGRQAAELAARGVSFLDAPVSGGTAGAEAGRLTVMVGGPAEALEGVRPDLAFAGKVVRVGGSGAGFAVKAINNALLAVNLWAAGEGLAALGLGGVDLGAALEVINASSGRSNATENLIGQRVLTREFPATFALGLLAKDAGIAADVVRDARGSAPVLMAVEALYRAAAHLIGPDEDHTAALQLVERMNAVELR</sequence>
<name>A0A1W1VHW9_9DEIO</name>
<evidence type="ECO:0000256" key="2">
    <source>
        <dbReference type="ARBA" id="ARBA00023002"/>
    </source>
</evidence>
<dbReference type="InterPro" id="IPR002204">
    <property type="entry name" value="3-OH-isobutyrate_DH-rel_CS"/>
</dbReference>
<evidence type="ECO:0000313" key="8">
    <source>
        <dbReference type="Proteomes" id="UP000192582"/>
    </source>
</evidence>
<evidence type="ECO:0000259" key="6">
    <source>
        <dbReference type="Pfam" id="PF14833"/>
    </source>
</evidence>
<comment type="similarity">
    <text evidence="1">Belongs to the HIBADH-related family.</text>
</comment>
<dbReference type="InterPro" id="IPR008927">
    <property type="entry name" value="6-PGluconate_DH-like_C_sf"/>
</dbReference>
<dbReference type="SUPFAM" id="SSF48179">
    <property type="entry name" value="6-phosphogluconate dehydrogenase C-terminal domain-like"/>
    <property type="match status" value="1"/>
</dbReference>
<dbReference type="AlphaFoldDB" id="A0A1W1VHW9"/>
<feature type="active site" evidence="4">
    <location>
        <position position="171"/>
    </location>
</feature>
<keyword evidence="3" id="KW-0520">NAD</keyword>
<dbReference type="InterPro" id="IPR015815">
    <property type="entry name" value="HIBADH-related"/>
</dbReference>
<feature type="domain" description="6-phosphogluconate dehydrogenase NADP-binding" evidence="5">
    <location>
        <begin position="5"/>
        <end position="161"/>
    </location>
</feature>
<dbReference type="InterPro" id="IPR006115">
    <property type="entry name" value="6PGDH_NADP-bd"/>
</dbReference>
<feature type="domain" description="3-hydroxyisobutyrate dehydrogenase-like NAD-binding" evidence="6">
    <location>
        <begin position="165"/>
        <end position="285"/>
    </location>
</feature>
<dbReference type="OrthoDB" id="9786703at2"/>
<dbReference type="Pfam" id="PF14833">
    <property type="entry name" value="NAD_binding_11"/>
    <property type="match status" value="1"/>
</dbReference>
<dbReference type="PANTHER" id="PTHR43060">
    <property type="entry name" value="3-HYDROXYISOBUTYRATE DEHYDROGENASE-LIKE 1, MITOCHONDRIAL-RELATED"/>
    <property type="match status" value="1"/>
</dbReference>
<dbReference type="SUPFAM" id="SSF51735">
    <property type="entry name" value="NAD(P)-binding Rossmann-fold domains"/>
    <property type="match status" value="1"/>
</dbReference>
<gene>
    <name evidence="7" type="ORF">SAMN00790413_01626</name>
</gene>
<dbReference type="Pfam" id="PF03446">
    <property type="entry name" value="NAD_binding_2"/>
    <property type="match status" value="1"/>
</dbReference>
<accession>A0A1W1VHW9</accession>
<dbReference type="Gene3D" id="1.10.1040.10">
    <property type="entry name" value="N-(1-d-carboxylethyl)-l-norvaline Dehydrogenase, domain 2"/>
    <property type="match status" value="1"/>
</dbReference>
<dbReference type="InterPro" id="IPR013328">
    <property type="entry name" value="6PGD_dom2"/>
</dbReference>
<evidence type="ECO:0000313" key="7">
    <source>
        <dbReference type="EMBL" id="SMB92554.1"/>
    </source>
</evidence>
<keyword evidence="8" id="KW-1185">Reference proteome</keyword>
<dbReference type="GO" id="GO:0051287">
    <property type="term" value="F:NAD binding"/>
    <property type="evidence" value="ECO:0007669"/>
    <property type="project" value="InterPro"/>
</dbReference>
<organism evidence="7 8">
    <name type="scientific">Deinococcus hopiensis KR-140</name>
    <dbReference type="NCBI Taxonomy" id="695939"/>
    <lineage>
        <taxon>Bacteria</taxon>
        <taxon>Thermotogati</taxon>
        <taxon>Deinococcota</taxon>
        <taxon>Deinococci</taxon>
        <taxon>Deinococcales</taxon>
        <taxon>Deinococcaceae</taxon>
        <taxon>Deinococcus</taxon>
    </lineage>
</organism>
<dbReference type="STRING" id="695939.SAMN00790413_01626"/>
<dbReference type="GO" id="GO:0016054">
    <property type="term" value="P:organic acid catabolic process"/>
    <property type="evidence" value="ECO:0007669"/>
    <property type="project" value="UniProtKB-ARBA"/>
</dbReference>
<dbReference type="Proteomes" id="UP000192582">
    <property type="component" value="Unassembled WGS sequence"/>
</dbReference>
<dbReference type="EMBL" id="FWWU01000009">
    <property type="protein sequence ID" value="SMB92554.1"/>
    <property type="molecule type" value="Genomic_DNA"/>
</dbReference>
<dbReference type="GO" id="GO:0016491">
    <property type="term" value="F:oxidoreductase activity"/>
    <property type="evidence" value="ECO:0007669"/>
    <property type="project" value="UniProtKB-KW"/>
</dbReference>
<dbReference type="InterPro" id="IPR036291">
    <property type="entry name" value="NAD(P)-bd_dom_sf"/>
</dbReference>
<dbReference type="PANTHER" id="PTHR43060:SF15">
    <property type="entry name" value="3-HYDROXYISOBUTYRATE DEHYDROGENASE-LIKE 1, MITOCHONDRIAL-RELATED"/>
    <property type="match status" value="1"/>
</dbReference>
<evidence type="ECO:0000256" key="1">
    <source>
        <dbReference type="ARBA" id="ARBA00009080"/>
    </source>
</evidence>
<dbReference type="RefSeq" id="WP_084049056.1">
    <property type="nucleotide sequence ID" value="NZ_FWWU01000009.1"/>
</dbReference>
<evidence type="ECO:0000256" key="4">
    <source>
        <dbReference type="PIRSR" id="PIRSR000103-1"/>
    </source>
</evidence>
<dbReference type="Gene3D" id="3.40.50.720">
    <property type="entry name" value="NAD(P)-binding Rossmann-like Domain"/>
    <property type="match status" value="1"/>
</dbReference>
<dbReference type="GO" id="GO:0050661">
    <property type="term" value="F:NADP binding"/>
    <property type="evidence" value="ECO:0007669"/>
    <property type="project" value="InterPro"/>
</dbReference>
<dbReference type="PROSITE" id="PS00895">
    <property type="entry name" value="3_HYDROXYISOBUT_DH"/>
    <property type="match status" value="1"/>
</dbReference>
<evidence type="ECO:0000259" key="5">
    <source>
        <dbReference type="Pfam" id="PF03446"/>
    </source>
</evidence>
<dbReference type="PIRSF" id="PIRSF000103">
    <property type="entry name" value="HIBADH"/>
    <property type="match status" value="1"/>
</dbReference>
<dbReference type="InterPro" id="IPR029154">
    <property type="entry name" value="HIBADH-like_NADP-bd"/>
</dbReference>
<keyword evidence="2" id="KW-0560">Oxidoreductase</keyword>
<protein>
    <submittedName>
        <fullName evidence="7">3-hydroxyisobutyrate dehydrogenase</fullName>
    </submittedName>
</protein>
<reference evidence="7 8" key="1">
    <citation type="submission" date="2017-04" db="EMBL/GenBank/DDBJ databases">
        <authorList>
            <person name="Afonso C.L."/>
            <person name="Miller P.J."/>
            <person name="Scott M.A."/>
            <person name="Spackman E."/>
            <person name="Goraichik I."/>
            <person name="Dimitrov K.M."/>
            <person name="Suarez D.L."/>
            <person name="Swayne D.E."/>
        </authorList>
    </citation>
    <scope>NUCLEOTIDE SEQUENCE [LARGE SCALE GENOMIC DNA]</scope>
    <source>
        <strain evidence="7 8">KR-140</strain>
    </source>
</reference>